<dbReference type="InterPro" id="IPR003439">
    <property type="entry name" value="ABC_transporter-like_ATP-bd"/>
</dbReference>
<dbReference type="InterPro" id="IPR050173">
    <property type="entry name" value="ABC_transporter_C-like"/>
</dbReference>
<gene>
    <name evidence="4" type="ORF">HYPSUDRAFT_1047745</name>
</gene>
<evidence type="ECO:0000259" key="3">
    <source>
        <dbReference type="Pfam" id="PF00005"/>
    </source>
</evidence>
<proteinExistence type="predicted"/>
<keyword evidence="2" id="KW-0067">ATP-binding</keyword>
<dbReference type="STRING" id="945553.A0A0D2NCV6"/>
<dbReference type="GO" id="GO:0016020">
    <property type="term" value="C:membrane"/>
    <property type="evidence" value="ECO:0007669"/>
    <property type="project" value="TreeGrafter"/>
</dbReference>
<dbReference type="Proteomes" id="UP000054270">
    <property type="component" value="Unassembled WGS sequence"/>
</dbReference>
<keyword evidence="5" id="KW-1185">Reference proteome</keyword>
<evidence type="ECO:0000256" key="2">
    <source>
        <dbReference type="ARBA" id="ARBA00022840"/>
    </source>
</evidence>
<dbReference type="Gene3D" id="3.40.50.300">
    <property type="entry name" value="P-loop containing nucleotide triphosphate hydrolases"/>
    <property type="match status" value="1"/>
</dbReference>
<keyword evidence="1" id="KW-0547">Nucleotide-binding</keyword>
<dbReference type="InterPro" id="IPR027417">
    <property type="entry name" value="P-loop_NTPase"/>
</dbReference>
<feature type="domain" description="ABC transporter" evidence="3">
    <location>
        <begin position="6"/>
        <end position="81"/>
    </location>
</feature>
<organism evidence="4 5">
    <name type="scientific">Hypholoma sublateritium (strain FD-334 SS-4)</name>
    <dbReference type="NCBI Taxonomy" id="945553"/>
    <lineage>
        <taxon>Eukaryota</taxon>
        <taxon>Fungi</taxon>
        <taxon>Dikarya</taxon>
        <taxon>Basidiomycota</taxon>
        <taxon>Agaricomycotina</taxon>
        <taxon>Agaricomycetes</taxon>
        <taxon>Agaricomycetidae</taxon>
        <taxon>Agaricales</taxon>
        <taxon>Agaricineae</taxon>
        <taxon>Strophariaceae</taxon>
        <taxon>Hypholoma</taxon>
    </lineage>
</organism>
<reference evidence="5" key="1">
    <citation type="submission" date="2014-04" db="EMBL/GenBank/DDBJ databases">
        <title>Evolutionary Origins and Diversification of the Mycorrhizal Mutualists.</title>
        <authorList>
            <consortium name="DOE Joint Genome Institute"/>
            <consortium name="Mycorrhizal Genomics Consortium"/>
            <person name="Kohler A."/>
            <person name="Kuo A."/>
            <person name="Nagy L.G."/>
            <person name="Floudas D."/>
            <person name="Copeland A."/>
            <person name="Barry K.W."/>
            <person name="Cichocki N."/>
            <person name="Veneault-Fourrey C."/>
            <person name="LaButti K."/>
            <person name="Lindquist E.A."/>
            <person name="Lipzen A."/>
            <person name="Lundell T."/>
            <person name="Morin E."/>
            <person name="Murat C."/>
            <person name="Riley R."/>
            <person name="Ohm R."/>
            <person name="Sun H."/>
            <person name="Tunlid A."/>
            <person name="Henrissat B."/>
            <person name="Grigoriev I.V."/>
            <person name="Hibbett D.S."/>
            <person name="Martin F."/>
        </authorList>
    </citation>
    <scope>NUCLEOTIDE SEQUENCE [LARGE SCALE GENOMIC DNA]</scope>
    <source>
        <strain evidence="5">FD-334 SS-4</strain>
    </source>
</reference>
<protein>
    <recommendedName>
        <fullName evidence="3">ABC transporter domain-containing protein</fullName>
    </recommendedName>
</protein>
<accession>A0A0D2NCV6</accession>
<dbReference type="GO" id="GO:0042626">
    <property type="term" value="F:ATPase-coupled transmembrane transporter activity"/>
    <property type="evidence" value="ECO:0007669"/>
    <property type="project" value="TreeGrafter"/>
</dbReference>
<dbReference type="GO" id="GO:0016887">
    <property type="term" value="F:ATP hydrolysis activity"/>
    <property type="evidence" value="ECO:0007669"/>
    <property type="project" value="InterPro"/>
</dbReference>
<dbReference type="AlphaFoldDB" id="A0A0D2NCV6"/>
<dbReference type="Pfam" id="PF00005">
    <property type="entry name" value="ABC_tran"/>
    <property type="match status" value="1"/>
</dbReference>
<dbReference type="EMBL" id="KN817612">
    <property type="protein sequence ID" value="KJA16934.1"/>
    <property type="molecule type" value="Genomic_DNA"/>
</dbReference>
<dbReference type="OrthoDB" id="6500128at2759"/>
<sequence length="116" mass="12705">MLTGSVRQNLDPFNEYDDAHLNDALPAVGLQSNSESYSAFTLDTPIMAGGSNISVGQRQILALAQAIIRNSKMLILDEATSAIDHEIYALILSMLLQQLGKDVTVLIVAHYHYGFR</sequence>
<name>A0A0D2NCV6_HYPSF</name>
<dbReference type="PANTHER" id="PTHR24223:SF356">
    <property type="entry name" value="ATP-BINDING CASSETTE TRANSPORTER ABC4"/>
    <property type="match status" value="1"/>
</dbReference>
<dbReference type="OMA" id="HMIRTEF"/>
<evidence type="ECO:0000313" key="5">
    <source>
        <dbReference type="Proteomes" id="UP000054270"/>
    </source>
</evidence>
<dbReference type="GO" id="GO:0005524">
    <property type="term" value="F:ATP binding"/>
    <property type="evidence" value="ECO:0007669"/>
    <property type="project" value="UniProtKB-KW"/>
</dbReference>
<dbReference type="SUPFAM" id="SSF52540">
    <property type="entry name" value="P-loop containing nucleoside triphosphate hydrolases"/>
    <property type="match status" value="1"/>
</dbReference>
<evidence type="ECO:0000256" key="1">
    <source>
        <dbReference type="ARBA" id="ARBA00022741"/>
    </source>
</evidence>
<evidence type="ECO:0000313" key="4">
    <source>
        <dbReference type="EMBL" id="KJA16934.1"/>
    </source>
</evidence>
<dbReference type="PANTHER" id="PTHR24223">
    <property type="entry name" value="ATP-BINDING CASSETTE SUB-FAMILY C"/>
    <property type="match status" value="1"/>
</dbReference>